<evidence type="ECO:0000313" key="8">
    <source>
        <dbReference type="EMBL" id="KAJ5734416.1"/>
    </source>
</evidence>
<dbReference type="InterPro" id="IPR046347">
    <property type="entry name" value="bZIP_sf"/>
</dbReference>
<comment type="caution">
    <text evidence="8">The sequence shown here is derived from an EMBL/GenBank/DDBJ whole genome shotgun (WGS) entry which is preliminary data.</text>
</comment>
<dbReference type="Gene3D" id="1.20.5.170">
    <property type="match status" value="1"/>
</dbReference>
<protein>
    <recommendedName>
        <fullName evidence="7">BZIP domain-containing protein</fullName>
    </recommendedName>
</protein>
<dbReference type="PRINTS" id="PR00043">
    <property type="entry name" value="LEUZIPPRJUN"/>
</dbReference>
<feature type="compositionally biased region" description="Polar residues" evidence="6">
    <location>
        <begin position="147"/>
        <end position="160"/>
    </location>
</feature>
<sequence length="206" mass="23177">MSATILNQRDLFTFDSPSMIPPSMPKMQDELTDPNIDPQLAPPRRTSRRYSNISVDRAKHLERNRIAANKCRQKKKKRQEEIQHTLSEETEKHEALLSTIDCLKEQVWHLKNIIFDHVSCDDPQINLQLAKYSERAAQNTLGAAQCPSPTFSASTVSDKSSGLGDGDFLPEANPPGATSAMMVPEKTGYGYDDFPDFMFDNFVQAD</sequence>
<dbReference type="PROSITE" id="PS50217">
    <property type="entry name" value="BZIP"/>
    <property type="match status" value="1"/>
</dbReference>
<feature type="region of interest" description="Disordered" evidence="6">
    <location>
        <begin position="26"/>
        <end position="48"/>
    </location>
</feature>
<keyword evidence="4" id="KW-0804">Transcription</keyword>
<dbReference type="PROSITE" id="PS00036">
    <property type="entry name" value="BZIP_BASIC"/>
    <property type="match status" value="1"/>
</dbReference>
<reference evidence="8" key="2">
    <citation type="submission" date="2023-01" db="EMBL/GenBank/DDBJ databases">
        <authorList>
            <person name="Petersen C."/>
        </authorList>
    </citation>
    <scope>NUCLEOTIDE SEQUENCE</scope>
    <source>
        <strain evidence="8">IBT 17514</strain>
    </source>
</reference>
<dbReference type="Pfam" id="PF00170">
    <property type="entry name" value="bZIP_1"/>
    <property type="match status" value="1"/>
</dbReference>
<dbReference type="GO" id="GO:0003677">
    <property type="term" value="F:DNA binding"/>
    <property type="evidence" value="ECO:0007669"/>
    <property type="project" value="UniProtKB-KW"/>
</dbReference>
<dbReference type="SMART" id="SM00338">
    <property type="entry name" value="BRLZ"/>
    <property type="match status" value="1"/>
</dbReference>
<dbReference type="InterPro" id="IPR004827">
    <property type="entry name" value="bZIP"/>
</dbReference>
<feature type="region of interest" description="Disordered" evidence="6">
    <location>
        <begin position="147"/>
        <end position="182"/>
    </location>
</feature>
<evidence type="ECO:0000256" key="3">
    <source>
        <dbReference type="ARBA" id="ARBA00023125"/>
    </source>
</evidence>
<dbReference type="PANTHER" id="PTHR19304">
    <property type="entry name" value="CYCLIC-AMP RESPONSE ELEMENT BINDING PROTEIN"/>
    <property type="match status" value="1"/>
</dbReference>
<keyword evidence="3" id="KW-0238">DNA-binding</keyword>
<accession>A0AAD6HTB0</accession>
<organism evidence="8 9">
    <name type="scientific">Penicillium malachiteum</name>
    <dbReference type="NCBI Taxonomy" id="1324776"/>
    <lineage>
        <taxon>Eukaryota</taxon>
        <taxon>Fungi</taxon>
        <taxon>Dikarya</taxon>
        <taxon>Ascomycota</taxon>
        <taxon>Pezizomycotina</taxon>
        <taxon>Eurotiomycetes</taxon>
        <taxon>Eurotiomycetidae</taxon>
        <taxon>Eurotiales</taxon>
        <taxon>Aspergillaceae</taxon>
        <taxon>Penicillium</taxon>
    </lineage>
</organism>
<dbReference type="AlphaFoldDB" id="A0AAD6HTB0"/>
<keyword evidence="5" id="KW-0539">Nucleus</keyword>
<reference evidence="8" key="1">
    <citation type="journal article" date="2023" name="IMA Fungus">
        <title>Comparative genomic study of the Penicillium genus elucidates a diverse pangenome and 15 lateral gene transfer events.</title>
        <authorList>
            <person name="Petersen C."/>
            <person name="Sorensen T."/>
            <person name="Nielsen M.R."/>
            <person name="Sondergaard T.E."/>
            <person name="Sorensen J.L."/>
            <person name="Fitzpatrick D.A."/>
            <person name="Frisvad J.C."/>
            <person name="Nielsen K.L."/>
        </authorList>
    </citation>
    <scope>NUCLEOTIDE SEQUENCE</scope>
    <source>
        <strain evidence="8">IBT 17514</strain>
    </source>
</reference>
<keyword evidence="9" id="KW-1185">Reference proteome</keyword>
<comment type="subcellular location">
    <subcellularLocation>
        <location evidence="1">Nucleus</location>
    </subcellularLocation>
</comment>
<evidence type="ECO:0000256" key="5">
    <source>
        <dbReference type="ARBA" id="ARBA00023242"/>
    </source>
</evidence>
<dbReference type="InterPro" id="IPR051027">
    <property type="entry name" value="bZIP_transcription_factors"/>
</dbReference>
<gene>
    <name evidence="8" type="ORF">N7493_003202</name>
</gene>
<dbReference type="SUPFAM" id="SSF57959">
    <property type="entry name" value="Leucine zipper domain"/>
    <property type="match status" value="1"/>
</dbReference>
<name>A0AAD6HTB0_9EURO</name>
<keyword evidence="2" id="KW-0805">Transcription regulation</keyword>
<dbReference type="GO" id="GO:0005634">
    <property type="term" value="C:nucleus"/>
    <property type="evidence" value="ECO:0007669"/>
    <property type="project" value="UniProtKB-SubCell"/>
</dbReference>
<evidence type="ECO:0000313" key="9">
    <source>
        <dbReference type="Proteomes" id="UP001215712"/>
    </source>
</evidence>
<evidence type="ECO:0000256" key="2">
    <source>
        <dbReference type="ARBA" id="ARBA00023015"/>
    </source>
</evidence>
<evidence type="ECO:0000256" key="6">
    <source>
        <dbReference type="SAM" id="MobiDB-lite"/>
    </source>
</evidence>
<proteinExistence type="predicted"/>
<dbReference type="CDD" id="cd14687">
    <property type="entry name" value="bZIP_ATF2"/>
    <property type="match status" value="1"/>
</dbReference>
<dbReference type="InterPro" id="IPR002112">
    <property type="entry name" value="Leuzip_Jun"/>
</dbReference>
<evidence type="ECO:0000259" key="7">
    <source>
        <dbReference type="PROSITE" id="PS50217"/>
    </source>
</evidence>
<dbReference type="EMBL" id="JAQJAN010000003">
    <property type="protein sequence ID" value="KAJ5734416.1"/>
    <property type="molecule type" value="Genomic_DNA"/>
</dbReference>
<dbReference type="Proteomes" id="UP001215712">
    <property type="component" value="Unassembled WGS sequence"/>
</dbReference>
<dbReference type="GO" id="GO:0003700">
    <property type="term" value="F:DNA-binding transcription factor activity"/>
    <property type="evidence" value="ECO:0007669"/>
    <property type="project" value="InterPro"/>
</dbReference>
<evidence type="ECO:0000256" key="4">
    <source>
        <dbReference type="ARBA" id="ARBA00023163"/>
    </source>
</evidence>
<evidence type="ECO:0000256" key="1">
    <source>
        <dbReference type="ARBA" id="ARBA00004123"/>
    </source>
</evidence>
<feature type="domain" description="BZIP" evidence="7">
    <location>
        <begin position="54"/>
        <end position="117"/>
    </location>
</feature>